<evidence type="ECO:0000313" key="9">
    <source>
        <dbReference type="Proteomes" id="UP000190951"/>
    </source>
</evidence>
<dbReference type="GO" id="GO:0004521">
    <property type="term" value="F:RNA endonuclease activity"/>
    <property type="evidence" value="ECO:0007669"/>
    <property type="project" value="UniProtKB-UniRule"/>
</dbReference>
<proteinExistence type="inferred from homology"/>
<evidence type="ECO:0000256" key="6">
    <source>
        <dbReference type="ARBA" id="ARBA00022801"/>
    </source>
</evidence>
<dbReference type="EC" id="3.1.27.-" evidence="7"/>
<evidence type="ECO:0000256" key="5">
    <source>
        <dbReference type="ARBA" id="ARBA00022722"/>
    </source>
</evidence>
<sequence length="158" mass="18092">MKKKNLAAICLTLVFMVFGAFFNNVANVSAKTVNSVRQATYQKTQYNYDEDVINDFQGVADYIHENGTLPDNYITKEEASDLGWRPGEDLWDYAPGKSIGGDIFTNSERVLPYKRGRVWHECDINYNGGHRGADRLLYSNDGLIYGTSDHYETFTRYY</sequence>
<organism evidence="8 9">
    <name type="scientific">Clostridium felsineum</name>
    <dbReference type="NCBI Taxonomy" id="36839"/>
    <lineage>
        <taxon>Bacteria</taxon>
        <taxon>Bacillati</taxon>
        <taxon>Bacillota</taxon>
        <taxon>Clostridia</taxon>
        <taxon>Eubacteriales</taxon>
        <taxon>Clostridiaceae</taxon>
        <taxon>Clostridium</taxon>
    </lineage>
</organism>
<gene>
    <name evidence="8" type="ORF">CROST_013840</name>
</gene>
<dbReference type="EMBL" id="CP096983">
    <property type="protein sequence ID" value="URZ10674.1"/>
    <property type="molecule type" value="Genomic_DNA"/>
</dbReference>
<evidence type="ECO:0000256" key="2">
    <source>
        <dbReference type="ARBA" id="ARBA00009006"/>
    </source>
</evidence>
<dbReference type="PIRSF" id="PIRSF001013">
    <property type="entry name" value="Barnase"/>
    <property type="match status" value="1"/>
</dbReference>
<dbReference type="Pfam" id="PF00545">
    <property type="entry name" value="Ribonuclease"/>
    <property type="match status" value="1"/>
</dbReference>
<evidence type="ECO:0000256" key="4">
    <source>
        <dbReference type="ARBA" id="ARBA00022525"/>
    </source>
</evidence>
<dbReference type="GO" id="GO:0003723">
    <property type="term" value="F:RNA binding"/>
    <property type="evidence" value="ECO:0007669"/>
    <property type="project" value="UniProtKB-UniRule"/>
</dbReference>
<accession>A0A1S8MFP9</accession>
<dbReference type="KEGG" id="crw:CROST_013840"/>
<dbReference type="Proteomes" id="UP000190951">
    <property type="component" value="Chromosome"/>
</dbReference>
<keyword evidence="7" id="KW-0255">Endonuclease</keyword>
<evidence type="ECO:0000313" key="8">
    <source>
        <dbReference type="EMBL" id="URZ10674.1"/>
    </source>
</evidence>
<evidence type="ECO:0000256" key="7">
    <source>
        <dbReference type="PIRNR" id="PIRNR001013"/>
    </source>
</evidence>
<dbReference type="InterPro" id="IPR016191">
    <property type="entry name" value="Ribonuclease/ribotoxin"/>
</dbReference>
<feature type="signal peptide" evidence="7">
    <location>
        <begin position="1"/>
        <end position="26"/>
    </location>
</feature>
<dbReference type="CDD" id="cd00933">
    <property type="entry name" value="barnase"/>
    <property type="match status" value="1"/>
</dbReference>
<name>A0A1S8MFP9_9CLOT</name>
<feature type="chain" id="PRO_5041747353" description="Ribonuclease" evidence="7">
    <location>
        <begin position="27"/>
        <end position="158"/>
    </location>
</feature>
<dbReference type="Gene3D" id="3.40.20.20">
    <property type="match status" value="2"/>
</dbReference>
<dbReference type="GO" id="GO:0016787">
    <property type="term" value="F:hydrolase activity"/>
    <property type="evidence" value="ECO:0007669"/>
    <property type="project" value="UniProtKB-KW"/>
</dbReference>
<keyword evidence="5 7" id="KW-0540">Nuclease</keyword>
<protein>
    <recommendedName>
        <fullName evidence="3 7">Ribonuclease</fullName>
        <ecNumber evidence="7">3.1.27.-</ecNumber>
    </recommendedName>
</protein>
<dbReference type="GO" id="GO:0005576">
    <property type="term" value="C:extracellular region"/>
    <property type="evidence" value="ECO:0007669"/>
    <property type="project" value="UniProtKB-SubCell"/>
</dbReference>
<dbReference type="InterPro" id="IPR053753">
    <property type="entry name" value="RNase_N1/T1-like_sf"/>
</dbReference>
<dbReference type="SUPFAM" id="SSF53933">
    <property type="entry name" value="Microbial ribonucleases"/>
    <property type="match status" value="1"/>
</dbReference>
<dbReference type="STRING" id="84029.CROST_02280"/>
<reference evidence="8 9" key="1">
    <citation type="submission" date="2022-04" db="EMBL/GenBank/DDBJ databases">
        <title>Genome sequence of C. roseum typestrain.</title>
        <authorList>
            <person name="Poehlein A."/>
            <person name="Schoch T."/>
            <person name="Duerre P."/>
            <person name="Daniel R."/>
        </authorList>
    </citation>
    <scope>NUCLEOTIDE SEQUENCE [LARGE SCALE GENOMIC DNA]</scope>
    <source>
        <strain evidence="8 9">DSM 7320</strain>
    </source>
</reference>
<dbReference type="AlphaFoldDB" id="A0A1S8MFP9"/>
<keyword evidence="4 7" id="KW-0964">Secreted</keyword>
<keyword evidence="9" id="KW-1185">Reference proteome</keyword>
<comment type="similarity">
    <text evidence="2 7">Belongs to the ribonuclease N1/T1 family.</text>
</comment>
<comment type="subcellular location">
    <subcellularLocation>
        <location evidence="1 7">Secreted</location>
    </subcellularLocation>
</comment>
<dbReference type="PRINTS" id="PR00117">
    <property type="entry name" value="BARNASE"/>
</dbReference>
<keyword evidence="7" id="KW-0732">Signal</keyword>
<evidence type="ECO:0000256" key="1">
    <source>
        <dbReference type="ARBA" id="ARBA00004613"/>
    </source>
</evidence>
<dbReference type="RefSeq" id="WP_077832491.1">
    <property type="nucleotide sequence ID" value="NZ_CP096983.1"/>
</dbReference>
<evidence type="ECO:0000256" key="3">
    <source>
        <dbReference type="ARBA" id="ARBA00022214"/>
    </source>
</evidence>
<keyword evidence="6 7" id="KW-0378">Hydrolase</keyword>
<dbReference type="InterPro" id="IPR001887">
    <property type="entry name" value="Barnase"/>
</dbReference>
<dbReference type="InterPro" id="IPR000026">
    <property type="entry name" value="N1-like"/>
</dbReference>